<evidence type="ECO:0000256" key="6">
    <source>
        <dbReference type="ARBA" id="ARBA00022989"/>
    </source>
</evidence>
<proteinExistence type="predicted"/>
<evidence type="ECO:0000256" key="8">
    <source>
        <dbReference type="ARBA" id="ARBA00039381"/>
    </source>
</evidence>
<feature type="transmembrane region" description="Helical" evidence="9">
    <location>
        <begin position="121"/>
        <end position="139"/>
    </location>
</feature>
<evidence type="ECO:0000256" key="1">
    <source>
        <dbReference type="ARBA" id="ARBA00004651"/>
    </source>
</evidence>
<feature type="transmembrane region" description="Helical" evidence="9">
    <location>
        <begin position="212"/>
        <end position="230"/>
    </location>
</feature>
<evidence type="ECO:0000256" key="5">
    <source>
        <dbReference type="ARBA" id="ARBA00022692"/>
    </source>
</evidence>
<feature type="transmembrane region" description="Helical" evidence="9">
    <location>
        <begin position="12"/>
        <end position="35"/>
    </location>
</feature>
<feature type="transmembrane region" description="Helical" evidence="9">
    <location>
        <begin position="47"/>
        <end position="72"/>
    </location>
</feature>
<sequence length="315" mass="32971">MKNKKSIGRIISDWSMVILLLVLMVFFSIMSPAFLTPLNITNILVQNVHVAVCSTAVFIIMVSGGCDLSIGYQMSVAAVLCTKLLANGTVSVPVAVILAIVVCSILGSFNGLMTLVLKSNAMIVTLGTMAIFQGISYLISGSKTFHNLPKSFMYIGQGKIGVIPLNVIIMAVLVAIAIFVLTKTSIGRDVYAAGDNPEAARLAGLDVAKIKVLAFTVAGILVGISAVLLASRSGSADSSTGVGIEFTGITACVLSGVALKGGEGTLWKAIVAVYVLGVLANGMQLINLGTYPQYIAKGLIMLFSLYLSNREQKSI</sequence>
<feature type="transmembrane region" description="Helical" evidence="9">
    <location>
        <begin position="266"/>
        <end position="285"/>
    </location>
</feature>
<dbReference type="EMBL" id="FMWK01000009">
    <property type="protein sequence ID" value="SCZ79605.1"/>
    <property type="molecule type" value="Genomic_DNA"/>
</dbReference>
<feature type="transmembrane region" description="Helical" evidence="9">
    <location>
        <begin position="160"/>
        <end position="181"/>
    </location>
</feature>
<reference evidence="10 11" key="1">
    <citation type="submission" date="2016-10" db="EMBL/GenBank/DDBJ databases">
        <authorList>
            <person name="de Groot N.N."/>
        </authorList>
    </citation>
    <scope>NUCLEOTIDE SEQUENCE [LARGE SCALE GENOMIC DNA]</scope>
    <source>
        <strain evidence="10 11">DSM 10317</strain>
    </source>
</reference>
<dbReference type="GO" id="GO:0005886">
    <property type="term" value="C:plasma membrane"/>
    <property type="evidence" value="ECO:0007669"/>
    <property type="project" value="UniProtKB-SubCell"/>
</dbReference>
<evidence type="ECO:0000256" key="4">
    <source>
        <dbReference type="ARBA" id="ARBA00022519"/>
    </source>
</evidence>
<evidence type="ECO:0000313" key="10">
    <source>
        <dbReference type="EMBL" id="SCZ79605.1"/>
    </source>
</evidence>
<evidence type="ECO:0000313" key="11">
    <source>
        <dbReference type="Proteomes" id="UP000199428"/>
    </source>
</evidence>
<dbReference type="AlphaFoldDB" id="A0A1G5RZN7"/>
<comment type="subcellular location">
    <subcellularLocation>
        <location evidence="1">Cell membrane</location>
        <topology evidence="1">Multi-pass membrane protein</topology>
    </subcellularLocation>
</comment>
<keyword evidence="7 9" id="KW-0472">Membrane</keyword>
<dbReference type="Pfam" id="PF02653">
    <property type="entry name" value="BPD_transp_2"/>
    <property type="match status" value="1"/>
</dbReference>
<feature type="transmembrane region" description="Helical" evidence="9">
    <location>
        <begin position="84"/>
        <end position="109"/>
    </location>
</feature>
<dbReference type="PANTHER" id="PTHR32196">
    <property type="entry name" value="ABC TRANSPORTER PERMEASE PROTEIN YPHD-RELATED-RELATED"/>
    <property type="match status" value="1"/>
</dbReference>
<dbReference type="GO" id="GO:0022857">
    <property type="term" value="F:transmembrane transporter activity"/>
    <property type="evidence" value="ECO:0007669"/>
    <property type="project" value="InterPro"/>
</dbReference>
<evidence type="ECO:0000256" key="3">
    <source>
        <dbReference type="ARBA" id="ARBA00022475"/>
    </source>
</evidence>
<evidence type="ECO:0000256" key="9">
    <source>
        <dbReference type="SAM" id="Phobius"/>
    </source>
</evidence>
<evidence type="ECO:0000256" key="7">
    <source>
        <dbReference type="ARBA" id="ARBA00023136"/>
    </source>
</evidence>
<keyword evidence="6 9" id="KW-1133">Transmembrane helix</keyword>
<dbReference type="CDD" id="cd06579">
    <property type="entry name" value="TM_PBP1_transp_AraH_like"/>
    <property type="match status" value="1"/>
</dbReference>
<dbReference type="InterPro" id="IPR001851">
    <property type="entry name" value="ABC_transp_permease"/>
</dbReference>
<keyword evidence="4" id="KW-0997">Cell inner membrane</keyword>
<keyword evidence="5 9" id="KW-0812">Transmembrane</keyword>
<name>A0A1G5RZN7_PSEXY</name>
<evidence type="ECO:0000256" key="2">
    <source>
        <dbReference type="ARBA" id="ARBA00022448"/>
    </source>
</evidence>
<gene>
    <name evidence="10" type="ORF">SAMN02910350_01876</name>
</gene>
<dbReference type="Proteomes" id="UP000199428">
    <property type="component" value="Unassembled WGS sequence"/>
</dbReference>
<accession>A0A1G5RZN7</accession>
<organism evidence="10 11">
    <name type="scientific">Pseudobutyrivibrio xylanivorans</name>
    <dbReference type="NCBI Taxonomy" id="185007"/>
    <lineage>
        <taxon>Bacteria</taxon>
        <taxon>Bacillati</taxon>
        <taxon>Bacillota</taxon>
        <taxon>Clostridia</taxon>
        <taxon>Lachnospirales</taxon>
        <taxon>Lachnospiraceae</taxon>
        <taxon>Pseudobutyrivibrio</taxon>
    </lineage>
</organism>
<keyword evidence="2" id="KW-0813">Transport</keyword>
<dbReference type="PANTHER" id="PTHR32196:SF71">
    <property type="entry name" value="AUTOINDUCER 2 IMPORT SYSTEM PERMEASE PROTEIN LSRD"/>
    <property type="match status" value="1"/>
</dbReference>
<dbReference type="RefSeq" id="WP_033151729.1">
    <property type="nucleotide sequence ID" value="NZ_FMWK01000009.1"/>
</dbReference>
<protein>
    <recommendedName>
        <fullName evidence="8">Autoinducer 2 import system permease protein LsrD</fullName>
    </recommendedName>
</protein>
<keyword evidence="3" id="KW-1003">Cell membrane</keyword>